<dbReference type="AlphaFoldDB" id="A0A6C0DDJ9"/>
<reference evidence="2" key="1">
    <citation type="journal article" date="2020" name="Nature">
        <title>Giant virus diversity and host interactions through global metagenomics.</title>
        <authorList>
            <person name="Schulz F."/>
            <person name="Roux S."/>
            <person name="Paez-Espino D."/>
            <person name="Jungbluth S."/>
            <person name="Walsh D.A."/>
            <person name="Denef V.J."/>
            <person name="McMahon K.D."/>
            <person name="Konstantinidis K.T."/>
            <person name="Eloe-Fadrosh E.A."/>
            <person name="Kyrpides N.C."/>
            <person name="Woyke T."/>
        </authorList>
    </citation>
    <scope>NUCLEOTIDE SEQUENCE</scope>
    <source>
        <strain evidence="2">GVMAG-M-3300023174-141</strain>
    </source>
</reference>
<name>A0A6C0DDJ9_9ZZZZ</name>
<evidence type="ECO:0000256" key="1">
    <source>
        <dbReference type="SAM" id="MobiDB-lite"/>
    </source>
</evidence>
<feature type="compositionally biased region" description="Basic residues" evidence="1">
    <location>
        <begin position="239"/>
        <end position="260"/>
    </location>
</feature>
<organism evidence="2">
    <name type="scientific">viral metagenome</name>
    <dbReference type="NCBI Taxonomy" id="1070528"/>
    <lineage>
        <taxon>unclassified sequences</taxon>
        <taxon>metagenomes</taxon>
        <taxon>organismal metagenomes</taxon>
    </lineage>
</organism>
<sequence>MPYDMKVARCQCDPNCKNPPEGENSPFCKEHAKQCKRQSPLSGSEPDYKPELYNPFKGILDLINCYDYAANNQYDEKGNPILPKDPKCTRESCPLPFVQPGKASGYPSWSKIKGKRCPDVIARVLGDIPGSRISSFEEPCPKGMRKIAFVVDENNDYHVVRQDSNGFWSHKPGSTKVTPYDALKRKIYDPSLASWLYPGSGLHYKQFCGFVLIPASQTYRLKRGGLRSARSLRSVRSARSARKRSTRNKRTRKNKTSLIH</sequence>
<protein>
    <submittedName>
        <fullName evidence="2">Uncharacterized protein</fullName>
    </submittedName>
</protein>
<proteinExistence type="predicted"/>
<dbReference type="EMBL" id="MN739586">
    <property type="protein sequence ID" value="QHT14513.1"/>
    <property type="molecule type" value="Genomic_DNA"/>
</dbReference>
<evidence type="ECO:0000313" key="2">
    <source>
        <dbReference type="EMBL" id="QHT14513.1"/>
    </source>
</evidence>
<feature type="region of interest" description="Disordered" evidence="1">
    <location>
        <begin position="232"/>
        <end position="260"/>
    </location>
</feature>
<accession>A0A6C0DDJ9</accession>